<organism evidence="1 2">
    <name type="scientific">Caulobacter zeae</name>
    <dbReference type="NCBI Taxonomy" id="2055137"/>
    <lineage>
        <taxon>Bacteria</taxon>
        <taxon>Pseudomonadati</taxon>
        <taxon>Pseudomonadota</taxon>
        <taxon>Alphaproteobacteria</taxon>
        <taxon>Caulobacterales</taxon>
        <taxon>Caulobacteraceae</taxon>
        <taxon>Caulobacter</taxon>
    </lineage>
</organism>
<evidence type="ECO:0000313" key="2">
    <source>
        <dbReference type="Proteomes" id="UP000234479"/>
    </source>
</evidence>
<accession>A0A2N5DRU8</accession>
<dbReference type="EMBL" id="PJRS01000004">
    <property type="protein sequence ID" value="PLR28780.1"/>
    <property type="molecule type" value="Genomic_DNA"/>
</dbReference>
<dbReference type="RefSeq" id="WP_101716197.1">
    <property type="nucleotide sequence ID" value="NZ_PJRS01000004.1"/>
</dbReference>
<comment type="caution">
    <text evidence="1">The sequence shown here is derived from an EMBL/GenBank/DDBJ whole genome shotgun (WGS) entry which is preliminary data.</text>
</comment>
<evidence type="ECO:0000313" key="1">
    <source>
        <dbReference type="EMBL" id="PLR28780.1"/>
    </source>
</evidence>
<keyword evidence="2" id="KW-1185">Reference proteome</keyword>
<dbReference type="Proteomes" id="UP000234479">
    <property type="component" value="Unassembled WGS sequence"/>
</dbReference>
<dbReference type="OrthoDB" id="7210535at2"/>
<gene>
    <name evidence="1" type="ORF">SGCZBJ_01120</name>
</gene>
<reference evidence="1 2" key="1">
    <citation type="submission" date="2017-12" db="EMBL/GenBank/DDBJ databases">
        <title>The genome sequence of Caulobacter sp. 410.</title>
        <authorList>
            <person name="Gao J."/>
            <person name="Mao X."/>
            <person name="Sun J."/>
        </authorList>
    </citation>
    <scope>NUCLEOTIDE SEQUENCE [LARGE SCALE GENOMIC DNA]</scope>
    <source>
        <strain evidence="1 2">410</strain>
    </source>
</reference>
<evidence type="ECO:0008006" key="3">
    <source>
        <dbReference type="Google" id="ProtNLM"/>
    </source>
</evidence>
<protein>
    <recommendedName>
        <fullName evidence="3">Lipoprotein</fullName>
    </recommendedName>
</protein>
<name>A0A2N5DRU8_9CAUL</name>
<dbReference type="AlphaFoldDB" id="A0A2N5DRU8"/>
<sequence length="155" mass="15860">MRSAAALAIVLVGALALAGCGGSKLPKGVDEDALTQAVGRAIGSPSTCVLIAQADGKVLWTGGGYISCARNLPTCEGKTSTAQDVLKANLAGEARFISCDSSPTNRVGWAMGPVPAGKGRQASGLRYLAVMEGERALPGIEIQDRVERAFVRAGF</sequence>
<proteinExistence type="predicted"/>
<dbReference type="PROSITE" id="PS51257">
    <property type="entry name" value="PROKAR_LIPOPROTEIN"/>
    <property type="match status" value="1"/>
</dbReference>